<sequence length="294" mass="34053">MTIQGVKKESDKKKIALSYWSKDKCLCPVCHKEFDREIMLSGQGRMIAGKLTDELHRIFEPSKRYGKIYPLIYDIGACPNCFTAMLWSDFKDIKNKDAMEKMYSNSEKRKKAVNIVFPYFDLHRQRSLFDGCAMYYLALLTYEDANVEMLPTMKRAILTLRLAWLTSELNERCPGHNYDYMSKVLYQKATFFYEQAVVNEMNRVEKSSTLVNCGPDMDKNYGWDGVIYLCALLEYKYGQTNDQQLRLKKLSQAKTAIARIFGLGKSSKAKPGPLLEKSRDLYDKLSAEVRDDNI</sequence>
<dbReference type="AlphaFoldDB" id="U2KIX9"/>
<accession>U2KIX9</accession>
<evidence type="ECO:0000313" key="4">
    <source>
        <dbReference type="Proteomes" id="UP000016646"/>
    </source>
</evidence>
<gene>
    <name evidence="2" type="ORF">HMPREF0860_0250</name>
    <name evidence="1" type="ORF">HMPREF1325_0209</name>
</gene>
<dbReference type="Proteomes" id="UP000016646">
    <property type="component" value="Unassembled WGS sequence"/>
</dbReference>
<comment type="caution">
    <text evidence="1">The sequence shown here is derived from an EMBL/GenBank/DDBJ whole genome shotgun (WGS) entry which is preliminary data.</text>
</comment>
<dbReference type="RefSeq" id="WP_021329245.1">
    <property type="nucleotide sequence ID" value="NZ_AUZJ01000004.1"/>
</dbReference>
<organism evidence="1 3">
    <name type="scientific">Treponema socranskii subsp. socranskii VPI DR56BR1116 = ATCC 35536</name>
    <dbReference type="NCBI Taxonomy" id="1125725"/>
    <lineage>
        <taxon>Bacteria</taxon>
        <taxon>Pseudomonadati</taxon>
        <taxon>Spirochaetota</taxon>
        <taxon>Spirochaetia</taxon>
        <taxon>Spirochaetales</taxon>
        <taxon>Treponemataceae</taxon>
        <taxon>Treponema</taxon>
    </lineage>
</organism>
<dbReference type="Proteomes" id="UP000016412">
    <property type="component" value="Unassembled WGS sequence"/>
</dbReference>
<keyword evidence="4" id="KW-1185">Reference proteome</keyword>
<reference evidence="3 4" key="1">
    <citation type="submission" date="2013-08" db="EMBL/GenBank/DDBJ databases">
        <authorList>
            <person name="Durkin A.S."/>
            <person name="Haft D.R."/>
            <person name="McCorrison J."/>
            <person name="Torralba M."/>
            <person name="Gillis M."/>
            <person name="Haft D.H."/>
            <person name="Methe B."/>
            <person name="Sutton G."/>
            <person name="Nelson K.E."/>
        </authorList>
    </citation>
    <scope>NUCLEOTIDE SEQUENCE [LARGE SCALE GENOMIC DNA]</scope>
    <source>
        <strain evidence="2 4">ATCC 35536</strain>
        <strain evidence="1 3">VPI DR56BR1116</strain>
    </source>
</reference>
<dbReference type="EMBL" id="AUZJ01000004">
    <property type="protein sequence ID" value="ERF61819.1"/>
    <property type="molecule type" value="Genomic_DNA"/>
</dbReference>
<dbReference type="OrthoDB" id="367491at2"/>
<evidence type="ECO:0000313" key="1">
    <source>
        <dbReference type="EMBL" id="ERF61819.1"/>
    </source>
</evidence>
<evidence type="ECO:0000313" key="3">
    <source>
        <dbReference type="Proteomes" id="UP000016412"/>
    </source>
</evidence>
<dbReference type="STRING" id="1125725.HMPREF1325_0209"/>
<dbReference type="eggNOG" id="COG1655">
    <property type="taxonomic scope" value="Bacteria"/>
</dbReference>
<proteinExistence type="predicted"/>
<evidence type="ECO:0000313" key="2">
    <source>
        <dbReference type="EMBL" id="ERJ98451.1"/>
    </source>
</evidence>
<protein>
    <submittedName>
        <fullName evidence="1">PF09986 family protein</fullName>
    </submittedName>
</protein>
<dbReference type="EMBL" id="AVQI01000080">
    <property type="protein sequence ID" value="ERJ98451.1"/>
    <property type="molecule type" value="Genomic_DNA"/>
</dbReference>
<dbReference type="Pfam" id="PF09986">
    <property type="entry name" value="DUF2225"/>
    <property type="match status" value="1"/>
</dbReference>
<name>U2KIX9_TRESO</name>
<dbReference type="PATRIC" id="fig|1125725.3.peg.170"/>
<dbReference type="InterPro" id="IPR018708">
    <property type="entry name" value="DUF2225"/>
</dbReference>